<dbReference type="GO" id="GO:0005576">
    <property type="term" value="C:extracellular region"/>
    <property type="evidence" value="ECO:0007669"/>
    <property type="project" value="TreeGrafter"/>
</dbReference>
<dbReference type="Proteomes" id="UP000199317">
    <property type="component" value="Unassembled WGS sequence"/>
</dbReference>
<evidence type="ECO:0000256" key="4">
    <source>
        <dbReference type="SAM" id="SignalP"/>
    </source>
</evidence>
<keyword evidence="3 4" id="KW-0732">Signal</keyword>
<gene>
    <name evidence="6" type="ORF">SAMN04489708_12314</name>
</gene>
<evidence type="ECO:0000256" key="2">
    <source>
        <dbReference type="ARBA" id="ARBA00022448"/>
    </source>
</evidence>
<organism evidence="6 7">
    <name type="scientific">Paracidovorax cattleyae</name>
    <dbReference type="NCBI Taxonomy" id="80868"/>
    <lineage>
        <taxon>Bacteria</taxon>
        <taxon>Pseudomonadati</taxon>
        <taxon>Pseudomonadota</taxon>
        <taxon>Betaproteobacteria</taxon>
        <taxon>Burkholderiales</taxon>
        <taxon>Comamonadaceae</taxon>
        <taxon>Paracidovorax</taxon>
    </lineage>
</organism>
<evidence type="ECO:0000256" key="1">
    <source>
        <dbReference type="ARBA" id="ARBA00010333"/>
    </source>
</evidence>
<sequence length="305" mass="32941">MTSRRLFSSSSLAAVLGACLLAHGAAAGAQEIDTLARIKQTGVIHIGNRDSSIPFSYSPRGGGDPVGFSNDICLKIVDAVKAKLGLPALRVQYTLLNSLNRIPLMQNGTVDLDCATTTNSVVRQQMVAFAPSHFVAGITVAVKKNSGINSLSDLAGKTVATVAGSTSVQLLRTYKRTEALDVRELSGKDTADAFLLLANGRADAYVLDDVQLAGLIASSPNPGEYRMLRDVVLRQEPYGIMLRKNDPQFEALVDETVTQLMKSGEMERLYARWFTQPIPPNNVNLNFPMTEAVREAYRNPSKKGV</sequence>
<dbReference type="PANTHER" id="PTHR30085">
    <property type="entry name" value="AMINO ACID ABC TRANSPORTER PERMEASE"/>
    <property type="match status" value="1"/>
</dbReference>
<protein>
    <submittedName>
        <fullName evidence="6">Amino acid ABC transporter substrate-binding protein, PAAT family</fullName>
    </submittedName>
</protein>
<dbReference type="PROSITE" id="PS51257">
    <property type="entry name" value="PROKAR_LIPOPROTEIN"/>
    <property type="match status" value="1"/>
</dbReference>
<dbReference type="Gene3D" id="3.40.190.10">
    <property type="entry name" value="Periplasmic binding protein-like II"/>
    <property type="match status" value="2"/>
</dbReference>
<feature type="chain" id="PRO_5011650180" evidence="4">
    <location>
        <begin position="30"/>
        <end position="305"/>
    </location>
</feature>
<dbReference type="EMBL" id="FNJL01000023">
    <property type="protein sequence ID" value="SDP72599.1"/>
    <property type="molecule type" value="Genomic_DNA"/>
</dbReference>
<dbReference type="GO" id="GO:0006865">
    <property type="term" value="P:amino acid transport"/>
    <property type="evidence" value="ECO:0007669"/>
    <property type="project" value="TreeGrafter"/>
</dbReference>
<feature type="signal peptide" evidence="4">
    <location>
        <begin position="1"/>
        <end position="29"/>
    </location>
</feature>
<evidence type="ECO:0000256" key="3">
    <source>
        <dbReference type="ARBA" id="ARBA00022729"/>
    </source>
</evidence>
<dbReference type="CDD" id="cd13688">
    <property type="entry name" value="PBP2_GltI_DEBP"/>
    <property type="match status" value="1"/>
</dbReference>
<evidence type="ECO:0000313" key="6">
    <source>
        <dbReference type="EMBL" id="SDP72599.1"/>
    </source>
</evidence>
<evidence type="ECO:0000259" key="5">
    <source>
        <dbReference type="SMART" id="SM00062"/>
    </source>
</evidence>
<dbReference type="AlphaFoldDB" id="A0A1H0V213"/>
<dbReference type="InterPro" id="IPR001638">
    <property type="entry name" value="Solute-binding_3/MltF_N"/>
</dbReference>
<dbReference type="RefSeq" id="WP_092836662.1">
    <property type="nucleotide sequence ID" value="NZ_CP028290.1"/>
</dbReference>
<dbReference type="Pfam" id="PF00497">
    <property type="entry name" value="SBP_bac_3"/>
    <property type="match status" value="1"/>
</dbReference>
<comment type="similarity">
    <text evidence="1">Belongs to the bacterial solute-binding protein 3 family.</text>
</comment>
<accession>A0A1H0V213</accession>
<name>A0A1H0V213_9BURK</name>
<dbReference type="SUPFAM" id="SSF53850">
    <property type="entry name" value="Periplasmic binding protein-like II"/>
    <property type="match status" value="1"/>
</dbReference>
<feature type="domain" description="Solute-binding protein family 3/N-terminal" evidence="5">
    <location>
        <begin position="43"/>
        <end position="277"/>
    </location>
</feature>
<dbReference type="OrthoDB" id="7240770at2"/>
<dbReference type="SMART" id="SM00062">
    <property type="entry name" value="PBPb"/>
    <property type="match status" value="1"/>
</dbReference>
<keyword evidence="2" id="KW-0813">Transport</keyword>
<dbReference type="GO" id="GO:0030288">
    <property type="term" value="C:outer membrane-bounded periplasmic space"/>
    <property type="evidence" value="ECO:0007669"/>
    <property type="project" value="TreeGrafter"/>
</dbReference>
<keyword evidence="7" id="KW-1185">Reference proteome</keyword>
<proteinExistence type="inferred from homology"/>
<evidence type="ECO:0000313" key="7">
    <source>
        <dbReference type="Proteomes" id="UP000199317"/>
    </source>
</evidence>
<dbReference type="PANTHER" id="PTHR30085:SF2">
    <property type="entry name" value="GLUTAMATE_ASPARTATE IMPORT SOLUTE-BINDING PROTEIN"/>
    <property type="match status" value="1"/>
</dbReference>
<reference evidence="7" key="1">
    <citation type="submission" date="2016-10" db="EMBL/GenBank/DDBJ databases">
        <authorList>
            <person name="Varghese N."/>
            <person name="Submissions S."/>
        </authorList>
    </citation>
    <scope>NUCLEOTIDE SEQUENCE [LARGE SCALE GENOMIC DNA]</scope>
    <source>
        <strain evidence="7">DSM 17101</strain>
    </source>
</reference>
<dbReference type="InterPro" id="IPR051455">
    <property type="entry name" value="Bact_solute-bind_prot3"/>
</dbReference>